<evidence type="ECO:0000256" key="5">
    <source>
        <dbReference type="ARBA" id="ARBA00022737"/>
    </source>
</evidence>
<dbReference type="GO" id="GO:0005634">
    <property type="term" value="C:nucleus"/>
    <property type="evidence" value="ECO:0007669"/>
    <property type="project" value="UniProtKB-SubCell"/>
</dbReference>
<evidence type="ECO:0000313" key="16">
    <source>
        <dbReference type="Proteomes" id="UP000828390"/>
    </source>
</evidence>
<evidence type="ECO:0000256" key="6">
    <source>
        <dbReference type="ARBA" id="ARBA00022771"/>
    </source>
</evidence>
<organism evidence="15 16">
    <name type="scientific">Dreissena polymorpha</name>
    <name type="common">Zebra mussel</name>
    <name type="synonym">Mytilus polymorpha</name>
    <dbReference type="NCBI Taxonomy" id="45954"/>
    <lineage>
        <taxon>Eukaryota</taxon>
        <taxon>Metazoa</taxon>
        <taxon>Spiralia</taxon>
        <taxon>Lophotrochozoa</taxon>
        <taxon>Mollusca</taxon>
        <taxon>Bivalvia</taxon>
        <taxon>Autobranchia</taxon>
        <taxon>Heteroconchia</taxon>
        <taxon>Euheterodonta</taxon>
        <taxon>Imparidentia</taxon>
        <taxon>Neoheterodontei</taxon>
        <taxon>Myida</taxon>
        <taxon>Dreissenoidea</taxon>
        <taxon>Dreissenidae</taxon>
        <taxon>Dreissena</taxon>
    </lineage>
</organism>
<comment type="similarity">
    <text evidence="3">Belongs to the krueppel C2H2-type zinc-finger protein family.</text>
</comment>
<feature type="domain" description="C2H2-type" evidence="14">
    <location>
        <begin position="438"/>
        <end position="467"/>
    </location>
</feature>
<dbReference type="PANTHER" id="PTHR24393">
    <property type="entry name" value="ZINC FINGER PROTEIN"/>
    <property type="match status" value="1"/>
</dbReference>
<dbReference type="Gene3D" id="3.30.160.60">
    <property type="entry name" value="Classic Zinc Finger"/>
    <property type="match status" value="6"/>
</dbReference>
<evidence type="ECO:0000313" key="15">
    <source>
        <dbReference type="EMBL" id="KAH3836355.1"/>
    </source>
</evidence>
<evidence type="ECO:0000259" key="14">
    <source>
        <dbReference type="PROSITE" id="PS50157"/>
    </source>
</evidence>
<dbReference type="GO" id="GO:0000978">
    <property type="term" value="F:RNA polymerase II cis-regulatory region sequence-specific DNA binding"/>
    <property type="evidence" value="ECO:0007669"/>
    <property type="project" value="TreeGrafter"/>
</dbReference>
<evidence type="ECO:0000256" key="4">
    <source>
        <dbReference type="ARBA" id="ARBA00022723"/>
    </source>
</evidence>
<comment type="subcellular location">
    <subcellularLocation>
        <location evidence="2">Nucleus</location>
    </subcellularLocation>
</comment>
<evidence type="ECO:0000256" key="12">
    <source>
        <dbReference type="PROSITE-ProRule" id="PRU00042"/>
    </source>
</evidence>
<feature type="domain" description="C2H2-type" evidence="14">
    <location>
        <begin position="496"/>
        <end position="524"/>
    </location>
</feature>
<sequence length="792" mass="89498">MVAVFRNATAEVSKEYEATFPVHLRFEAVLDKICYDAKAKLLKINEDFFVEGDLVKLLRVQDMLVHVQSVFGSLNSQTSPVECPTQMAIPFSALVEAAEAISRGVEVTNKDETNCLWNREHDYVSQVSKVPSSSTSEVSSKVPCSTSEVSSKVPTSTSEVSSKVPSSARDVTISNCDVDKKSSEQEQFDDQCEMLEEYSDDTRQDLCNIDQNLTVNQEPIRMAKSETSNSPLKSEFCLLKDITIQKHVEKELEIANLFSEKEATAKSFLLNRKLSKRKVSELQDGYEDEGLVHCDTCGKVFVNMRYLKSHELTHDPANRTCEICGKVYMFPKTLQAHMKTHGEDYVKKVYKCDQIDCSRSFTSKYNLDAHQKSEHFGSRETFLCQLCGKKFTTKNTMLQHMNIHLGLRPFSCKSCGKSFTHESVLRDHQLSHTNTKLFICNYPDCAKTFTHRSSLKTHKAIHKDTKDFVCDQCGKGFTQKQALIRHERAHKGVKPFKCRICGRLFGDPSVVRRHLQLIHKVFKDVESWREDIEEIKVLDSETSQESTATIPETNNDGLDKQLTNEAQLLSTKNLEERSLKTISDSQYMQFVDYGTVIANEANATHSLLSFEGLQNLDGTQIALPAQHEQGSKTRVQSVLNFPELQAMLQTSQSHMEPRFIKRTVLRKQAISALKTNEDIFAIPVIVASQFQSNLDQDKNVQLFTENIDGTFSIISEPNTYRKSSNDCLIGGNTGMDVALNADFIVDQLKPDGTFAENDAIRELQDSKEADINSDSFHQLYAFNSQFTDISKC</sequence>
<keyword evidence="5" id="KW-0677">Repeat</keyword>
<dbReference type="SUPFAM" id="SSF57667">
    <property type="entry name" value="beta-beta-alpha zinc fingers"/>
    <property type="match status" value="4"/>
</dbReference>
<evidence type="ECO:0000256" key="11">
    <source>
        <dbReference type="ARBA" id="ARBA00023242"/>
    </source>
</evidence>
<name>A0A9D4QNA6_DREPO</name>
<dbReference type="PROSITE" id="PS00028">
    <property type="entry name" value="ZINC_FINGER_C2H2_1"/>
    <property type="match status" value="8"/>
</dbReference>
<evidence type="ECO:0000256" key="8">
    <source>
        <dbReference type="ARBA" id="ARBA00023015"/>
    </source>
</evidence>
<dbReference type="InterPro" id="IPR036236">
    <property type="entry name" value="Znf_C2H2_sf"/>
</dbReference>
<keyword evidence="8" id="KW-0805">Transcription regulation</keyword>
<dbReference type="FunFam" id="3.30.160.60:FF:000771">
    <property type="entry name" value="zinc finger protein 648"/>
    <property type="match status" value="1"/>
</dbReference>
<evidence type="ECO:0000256" key="9">
    <source>
        <dbReference type="ARBA" id="ARBA00023125"/>
    </source>
</evidence>
<feature type="domain" description="C2H2-type" evidence="14">
    <location>
        <begin position="382"/>
        <end position="409"/>
    </location>
</feature>
<keyword evidence="16" id="KW-1185">Reference proteome</keyword>
<dbReference type="SMART" id="SM00355">
    <property type="entry name" value="ZnF_C2H2"/>
    <property type="match status" value="8"/>
</dbReference>
<feature type="domain" description="C2H2-type" evidence="14">
    <location>
        <begin position="319"/>
        <end position="346"/>
    </location>
</feature>
<dbReference type="GO" id="GO:0001228">
    <property type="term" value="F:DNA-binding transcription activator activity, RNA polymerase II-specific"/>
    <property type="evidence" value="ECO:0007669"/>
    <property type="project" value="TreeGrafter"/>
</dbReference>
<evidence type="ECO:0000256" key="3">
    <source>
        <dbReference type="ARBA" id="ARBA00006991"/>
    </source>
</evidence>
<evidence type="ECO:0000256" key="7">
    <source>
        <dbReference type="ARBA" id="ARBA00022833"/>
    </source>
</evidence>
<keyword evidence="6 12" id="KW-0863">Zinc-finger</keyword>
<keyword evidence="4" id="KW-0479">Metal-binding</keyword>
<feature type="domain" description="C2H2-type" evidence="14">
    <location>
        <begin position="292"/>
        <end position="319"/>
    </location>
</feature>
<comment type="function">
    <text evidence="1">May be involved in transcriptional regulation.</text>
</comment>
<evidence type="ECO:0000256" key="2">
    <source>
        <dbReference type="ARBA" id="ARBA00004123"/>
    </source>
</evidence>
<evidence type="ECO:0000256" key="1">
    <source>
        <dbReference type="ARBA" id="ARBA00003767"/>
    </source>
</evidence>
<comment type="caution">
    <text evidence="15">The sequence shown here is derived from an EMBL/GenBank/DDBJ whole genome shotgun (WGS) entry which is preliminary data.</text>
</comment>
<reference evidence="15" key="2">
    <citation type="submission" date="2020-11" db="EMBL/GenBank/DDBJ databases">
        <authorList>
            <person name="McCartney M.A."/>
            <person name="Auch B."/>
            <person name="Kono T."/>
            <person name="Mallez S."/>
            <person name="Becker A."/>
            <person name="Gohl D.M."/>
            <person name="Silverstein K.A.T."/>
            <person name="Koren S."/>
            <person name="Bechman K.B."/>
            <person name="Herman A."/>
            <person name="Abrahante J.E."/>
            <person name="Garbe J."/>
        </authorList>
    </citation>
    <scope>NUCLEOTIDE SEQUENCE</scope>
    <source>
        <strain evidence="15">Duluth1</strain>
        <tissue evidence="15">Whole animal</tissue>
    </source>
</reference>
<reference evidence="15" key="1">
    <citation type="journal article" date="2019" name="bioRxiv">
        <title>The Genome of the Zebra Mussel, Dreissena polymorpha: A Resource for Invasive Species Research.</title>
        <authorList>
            <person name="McCartney M.A."/>
            <person name="Auch B."/>
            <person name="Kono T."/>
            <person name="Mallez S."/>
            <person name="Zhang Y."/>
            <person name="Obille A."/>
            <person name="Becker A."/>
            <person name="Abrahante J.E."/>
            <person name="Garbe J."/>
            <person name="Badalamenti J.P."/>
            <person name="Herman A."/>
            <person name="Mangelson H."/>
            <person name="Liachko I."/>
            <person name="Sullivan S."/>
            <person name="Sone E.D."/>
            <person name="Koren S."/>
            <person name="Silverstein K.A.T."/>
            <person name="Beckman K.B."/>
            <person name="Gohl D.M."/>
        </authorList>
    </citation>
    <scope>NUCLEOTIDE SEQUENCE</scope>
    <source>
        <strain evidence="15">Duluth1</strain>
        <tissue evidence="15">Whole animal</tissue>
    </source>
</reference>
<gene>
    <name evidence="15" type="ORF">DPMN_109725</name>
</gene>
<dbReference type="PANTHER" id="PTHR24393:SF34">
    <property type="entry name" value="PR_SET DOMAIN 13"/>
    <property type="match status" value="1"/>
</dbReference>
<keyword evidence="9" id="KW-0238">DNA-binding</keyword>
<feature type="domain" description="C2H2-type" evidence="14">
    <location>
        <begin position="468"/>
        <end position="495"/>
    </location>
</feature>
<dbReference type="FunFam" id="3.30.160.60:FF:001384">
    <property type="entry name" value="Zinc finger protein"/>
    <property type="match status" value="1"/>
</dbReference>
<proteinExistence type="inferred from homology"/>
<evidence type="ECO:0000256" key="13">
    <source>
        <dbReference type="SAM" id="MobiDB-lite"/>
    </source>
</evidence>
<feature type="domain" description="C2H2-type" evidence="14">
    <location>
        <begin position="350"/>
        <end position="380"/>
    </location>
</feature>
<keyword evidence="7" id="KW-0862">Zinc</keyword>
<dbReference type="PROSITE" id="PS50157">
    <property type="entry name" value="ZINC_FINGER_C2H2_2"/>
    <property type="match status" value="8"/>
</dbReference>
<dbReference type="Proteomes" id="UP000828390">
    <property type="component" value="Unassembled WGS sequence"/>
</dbReference>
<protein>
    <recommendedName>
        <fullName evidence="14">C2H2-type domain-containing protein</fullName>
    </recommendedName>
</protein>
<dbReference type="AlphaFoldDB" id="A0A9D4QNA6"/>
<keyword evidence="10" id="KW-0804">Transcription</keyword>
<feature type="domain" description="C2H2-type" evidence="14">
    <location>
        <begin position="410"/>
        <end position="437"/>
    </location>
</feature>
<dbReference type="Pfam" id="PF00096">
    <property type="entry name" value="zf-C2H2"/>
    <property type="match status" value="7"/>
</dbReference>
<dbReference type="GO" id="GO:0008270">
    <property type="term" value="F:zinc ion binding"/>
    <property type="evidence" value="ECO:0007669"/>
    <property type="project" value="UniProtKB-KW"/>
</dbReference>
<dbReference type="InterPro" id="IPR013087">
    <property type="entry name" value="Znf_C2H2_type"/>
</dbReference>
<feature type="region of interest" description="Disordered" evidence="13">
    <location>
        <begin position="128"/>
        <end position="166"/>
    </location>
</feature>
<keyword evidence="11" id="KW-0539">Nucleus</keyword>
<evidence type="ECO:0000256" key="10">
    <source>
        <dbReference type="ARBA" id="ARBA00023163"/>
    </source>
</evidence>
<accession>A0A9D4QNA6</accession>
<dbReference type="OrthoDB" id="6077919at2759"/>
<dbReference type="EMBL" id="JAIWYP010000004">
    <property type="protein sequence ID" value="KAH3836355.1"/>
    <property type="molecule type" value="Genomic_DNA"/>
</dbReference>